<evidence type="ECO:0000256" key="1">
    <source>
        <dbReference type="SAM" id="Phobius"/>
    </source>
</evidence>
<keyword evidence="1" id="KW-0472">Membrane</keyword>
<feature type="transmembrane region" description="Helical" evidence="1">
    <location>
        <begin position="6"/>
        <end position="30"/>
    </location>
</feature>
<proteinExistence type="predicted"/>
<keyword evidence="1" id="KW-1133">Transmembrane helix</keyword>
<keyword evidence="1" id="KW-0812">Transmembrane</keyword>
<gene>
    <name evidence="2" type="primary">ATP8</name>
</gene>
<protein>
    <submittedName>
        <fullName evidence="2">ATP synthase F0 subunit 8</fullName>
    </submittedName>
</protein>
<dbReference type="AlphaFoldDB" id="H2E402"/>
<dbReference type="EMBL" id="JN716037">
    <property type="protein sequence ID" value="AEX88914.1"/>
    <property type="molecule type" value="Genomic_DNA"/>
</dbReference>
<keyword evidence="2" id="KW-0496">Mitochondrion</keyword>
<reference evidence="2" key="1">
    <citation type="journal article" date="2012" name="Mol. Phylogenet. Evol.">
        <title>Phylogeny and historical biogeography of ancient assassin spiders (Araneae: Archaeidae) in the Australian mesic zone: Evidence for Miocene speciation within Tertiary refugia.</title>
        <authorList>
            <person name="Rix M.G."/>
            <person name="Harvey M.S."/>
        </authorList>
    </citation>
    <scope>NUCLEOTIDE SEQUENCE</scope>
    <source>
        <strain evidence="2">EU_172_J</strain>
    </source>
</reference>
<evidence type="ECO:0000313" key="2">
    <source>
        <dbReference type="EMBL" id="AEX88914.1"/>
    </source>
</evidence>
<name>H2E402_9ARAC</name>
<organism evidence="2">
    <name type="scientific">Austrarchaea sp. QLD_2</name>
    <dbReference type="NCBI Taxonomy" id="1090237"/>
    <lineage>
        <taxon>Eukaryota</taxon>
        <taxon>Metazoa</taxon>
        <taxon>Ecdysozoa</taxon>
        <taxon>Arthropoda</taxon>
        <taxon>Chelicerata</taxon>
        <taxon>Arachnida</taxon>
        <taxon>Araneae</taxon>
        <taxon>Araneomorphae</taxon>
        <taxon>Entelegynae</taxon>
        <taxon>Palpimanoidea</taxon>
        <taxon>Archaeidae</taxon>
        <taxon>Austrarchaea</taxon>
    </lineage>
</organism>
<geneLocation type="mitochondrion" evidence="2"/>
<accession>H2E402</accession>
<sequence>MPQLSPLFWIFSFSMIILLLVSMIIFYYLFGFCLHKNNKGVIINMGWCW</sequence>